<accession>A0A285IFQ4</accession>
<evidence type="ECO:0000256" key="8">
    <source>
        <dbReference type="ARBA" id="ARBA00022603"/>
    </source>
</evidence>
<dbReference type="Proteomes" id="UP000231702">
    <property type="component" value="Unassembled WGS sequence"/>
</dbReference>
<evidence type="ECO:0000256" key="15">
    <source>
        <dbReference type="HAMAP-Rule" id="MF_00605"/>
    </source>
</evidence>
<feature type="domain" description="tRNA methyltransferase TRMD/TRM10-type" evidence="17">
    <location>
        <begin position="34"/>
        <end position="255"/>
    </location>
</feature>
<keyword evidence="11 15" id="KW-0819">tRNA processing</keyword>
<dbReference type="Gene3D" id="1.10.1270.20">
    <property type="entry name" value="tRNA(m1g37)methyltransferase, domain 2"/>
    <property type="match status" value="1"/>
</dbReference>
<dbReference type="AlphaFoldDB" id="A0A285IFQ4"/>
<keyword evidence="8 15" id="KW-0489">Methyltransferase</keyword>
<keyword evidence="9 15" id="KW-0808">Transferase</keyword>
<keyword evidence="7 15" id="KW-0963">Cytoplasm</keyword>
<feature type="binding site" evidence="15">
    <location>
        <begin position="163"/>
        <end position="168"/>
    </location>
    <ligand>
        <name>S-adenosyl-L-methionine</name>
        <dbReference type="ChEBI" id="CHEBI:59789"/>
    </ligand>
</feature>
<comment type="catalytic activity">
    <reaction evidence="14 15 16">
        <text>guanosine(37) in tRNA + S-adenosyl-L-methionine = N(1)-methylguanosine(37) in tRNA + S-adenosyl-L-homocysteine + H(+)</text>
        <dbReference type="Rhea" id="RHEA:36899"/>
        <dbReference type="Rhea" id="RHEA-COMP:10145"/>
        <dbReference type="Rhea" id="RHEA-COMP:10147"/>
        <dbReference type="ChEBI" id="CHEBI:15378"/>
        <dbReference type="ChEBI" id="CHEBI:57856"/>
        <dbReference type="ChEBI" id="CHEBI:59789"/>
        <dbReference type="ChEBI" id="CHEBI:73542"/>
        <dbReference type="ChEBI" id="CHEBI:74269"/>
        <dbReference type="EC" id="2.1.1.228"/>
    </reaction>
</comment>
<comment type="subcellular location">
    <subcellularLocation>
        <location evidence="2 15 16">Cytoplasm</location>
    </subcellularLocation>
</comment>
<dbReference type="EC" id="2.1.1.228" evidence="5 15"/>
<sequence length="315" mass="34615">MALKSHGRKSISASLKPRSLMDDSERLAGVWMAQVITLLPQAFPGLLGESLTGKALKDGLWQLDTVNLRDHGLTKHRNVDDTPAGGGAGMVLRADVMGAAIEEAHARAPFPRPIYYLSPRGPRFDQKMARAWASGPGVTLICGRFEGLDERVLEHYGIREVSLGDFVMTGGEPAAQAMLDATVRLLPGVLGNAASTVEESFSDGMLEHPQYTRPAEWQGREIPPTLMSGNHGEIARWRREMSETLTRTRRPDLWAASREDLLDDDIRAIRDTQTLTAFLETEAPELAQVLRERPDLTLPADPLRAVALLARLARS</sequence>
<keyword evidence="21" id="KW-1185">Reference proteome</keyword>
<proteinExistence type="inferred from homology"/>
<dbReference type="GO" id="GO:0052906">
    <property type="term" value="F:tRNA (guanine(37)-N1)-methyltransferase activity"/>
    <property type="evidence" value="ECO:0007669"/>
    <property type="project" value="UniProtKB-UniRule"/>
</dbReference>
<evidence type="ECO:0000256" key="14">
    <source>
        <dbReference type="ARBA" id="ARBA00047783"/>
    </source>
</evidence>
<evidence type="ECO:0000256" key="16">
    <source>
        <dbReference type="RuleBase" id="RU003464"/>
    </source>
</evidence>
<evidence type="ECO:0000256" key="5">
    <source>
        <dbReference type="ARBA" id="ARBA00012807"/>
    </source>
</evidence>
<evidence type="ECO:0000256" key="7">
    <source>
        <dbReference type="ARBA" id="ARBA00022490"/>
    </source>
</evidence>
<dbReference type="InterPro" id="IPR029026">
    <property type="entry name" value="tRNA_m1G_MTases_N"/>
</dbReference>
<protein>
    <recommendedName>
        <fullName evidence="6 15">tRNA (guanine-N(1)-)-methyltransferase</fullName>
        <ecNumber evidence="5 15">2.1.1.228</ecNumber>
    </recommendedName>
    <alternativeName>
        <fullName evidence="12 15">M1G-methyltransferase</fullName>
    </alternativeName>
    <alternativeName>
        <fullName evidence="13 15">tRNA [GM37] methyltransferase</fullName>
    </alternativeName>
</protein>
<dbReference type="GO" id="GO:0002939">
    <property type="term" value="P:tRNA N1-guanine methylation"/>
    <property type="evidence" value="ECO:0007669"/>
    <property type="project" value="TreeGrafter"/>
</dbReference>
<evidence type="ECO:0000256" key="2">
    <source>
        <dbReference type="ARBA" id="ARBA00004496"/>
    </source>
</evidence>
<reference evidence="19 20" key="1">
    <citation type="submission" date="2017-09" db="EMBL/GenBank/DDBJ databases">
        <authorList>
            <person name="Ehlers B."/>
            <person name="Leendertz F.H."/>
        </authorList>
    </citation>
    <scope>NUCLEOTIDE SEQUENCE [LARGE SCALE GENOMIC DNA]</scope>
    <source>
        <strain evidence="19 20">CGMCC 1.12662</strain>
    </source>
</reference>
<dbReference type="NCBIfam" id="TIGR00088">
    <property type="entry name" value="trmD"/>
    <property type="match status" value="1"/>
</dbReference>
<dbReference type="GO" id="GO:0005829">
    <property type="term" value="C:cytosol"/>
    <property type="evidence" value="ECO:0007669"/>
    <property type="project" value="TreeGrafter"/>
</dbReference>
<dbReference type="PANTHER" id="PTHR46417">
    <property type="entry name" value="TRNA (GUANINE-N(1)-)-METHYLTRANSFERASE"/>
    <property type="match status" value="1"/>
</dbReference>
<dbReference type="InterPro" id="IPR029028">
    <property type="entry name" value="Alpha/beta_knot_MTases"/>
</dbReference>
<feature type="binding site" evidence="15">
    <location>
        <position position="143"/>
    </location>
    <ligand>
        <name>S-adenosyl-L-methionine</name>
        <dbReference type="ChEBI" id="CHEBI:59789"/>
    </ligand>
</feature>
<dbReference type="Pfam" id="PF01746">
    <property type="entry name" value="tRNA_m1G_MT"/>
    <property type="match status" value="1"/>
</dbReference>
<comment type="subunit">
    <text evidence="4 15 16">Homodimer.</text>
</comment>
<evidence type="ECO:0000256" key="1">
    <source>
        <dbReference type="ARBA" id="ARBA00002634"/>
    </source>
</evidence>
<organism evidence="19 20">
    <name type="scientific">Pseudooceanicola antarcticus</name>
    <dbReference type="NCBI Taxonomy" id="1247613"/>
    <lineage>
        <taxon>Bacteria</taxon>
        <taxon>Pseudomonadati</taxon>
        <taxon>Pseudomonadota</taxon>
        <taxon>Alphaproteobacteria</taxon>
        <taxon>Rhodobacterales</taxon>
        <taxon>Paracoccaceae</taxon>
        <taxon>Pseudooceanicola</taxon>
    </lineage>
</organism>
<dbReference type="SUPFAM" id="SSF75217">
    <property type="entry name" value="alpha/beta knot"/>
    <property type="match status" value="1"/>
</dbReference>
<name>A0A285IFQ4_9RHOB</name>
<evidence type="ECO:0000256" key="6">
    <source>
        <dbReference type="ARBA" id="ARBA00014679"/>
    </source>
</evidence>
<dbReference type="CDD" id="cd18080">
    <property type="entry name" value="TrmD-like"/>
    <property type="match status" value="1"/>
</dbReference>
<evidence type="ECO:0000256" key="13">
    <source>
        <dbReference type="ARBA" id="ARBA00033392"/>
    </source>
</evidence>
<evidence type="ECO:0000313" key="19">
    <source>
        <dbReference type="EMBL" id="SNY46830.1"/>
    </source>
</evidence>
<dbReference type="HAMAP" id="MF_00605">
    <property type="entry name" value="TrmD"/>
    <property type="match status" value="1"/>
</dbReference>
<evidence type="ECO:0000313" key="21">
    <source>
        <dbReference type="Proteomes" id="UP000231702"/>
    </source>
</evidence>
<evidence type="ECO:0000256" key="3">
    <source>
        <dbReference type="ARBA" id="ARBA00007630"/>
    </source>
</evidence>
<dbReference type="NCBIfam" id="NF000648">
    <property type="entry name" value="PRK00026.1"/>
    <property type="match status" value="1"/>
</dbReference>
<comment type="similarity">
    <text evidence="3 15 16">Belongs to the RNA methyltransferase TrmD family.</text>
</comment>
<evidence type="ECO:0000256" key="11">
    <source>
        <dbReference type="ARBA" id="ARBA00022694"/>
    </source>
</evidence>
<dbReference type="Proteomes" id="UP000231655">
    <property type="component" value="Unassembled WGS sequence"/>
</dbReference>
<keyword evidence="10 15" id="KW-0949">S-adenosyl-L-methionine</keyword>
<comment type="function">
    <text evidence="1 15 16">Specifically methylates guanosine-37 in various tRNAs.</text>
</comment>
<evidence type="ECO:0000256" key="10">
    <source>
        <dbReference type="ARBA" id="ARBA00022691"/>
    </source>
</evidence>
<evidence type="ECO:0000256" key="12">
    <source>
        <dbReference type="ARBA" id="ARBA00029736"/>
    </source>
</evidence>
<dbReference type="OrthoDB" id="9807416at2"/>
<evidence type="ECO:0000259" key="17">
    <source>
        <dbReference type="Pfam" id="PF01746"/>
    </source>
</evidence>
<dbReference type="InterPro" id="IPR002649">
    <property type="entry name" value="tRNA_m1G_MeTrfase_TrmD"/>
</dbReference>
<dbReference type="PANTHER" id="PTHR46417:SF1">
    <property type="entry name" value="TRNA (GUANINE-N(1)-)-METHYLTRANSFERASE"/>
    <property type="match status" value="1"/>
</dbReference>
<dbReference type="Gene3D" id="3.40.1280.10">
    <property type="match status" value="1"/>
</dbReference>
<gene>
    <name evidence="15" type="primary">trmD</name>
    <name evidence="18" type="ORF">CVM39_11625</name>
    <name evidence="19" type="ORF">SAMN06297129_1042</name>
</gene>
<dbReference type="InterPro" id="IPR016009">
    <property type="entry name" value="tRNA_MeTrfase_TRMD/TRM10"/>
</dbReference>
<evidence type="ECO:0000256" key="9">
    <source>
        <dbReference type="ARBA" id="ARBA00022679"/>
    </source>
</evidence>
<evidence type="ECO:0000313" key="18">
    <source>
        <dbReference type="EMBL" id="PJE29083.1"/>
    </source>
</evidence>
<evidence type="ECO:0000313" key="20">
    <source>
        <dbReference type="Proteomes" id="UP000231655"/>
    </source>
</evidence>
<dbReference type="EMBL" id="PGTD01000016">
    <property type="protein sequence ID" value="PJE29083.1"/>
    <property type="molecule type" value="Genomic_DNA"/>
</dbReference>
<evidence type="ECO:0000256" key="4">
    <source>
        <dbReference type="ARBA" id="ARBA00011738"/>
    </source>
</evidence>
<dbReference type="InterPro" id="IPR023148">
    <property type="entry name" value="tRNA_m1G_MeTrfase_C_sf"/>
</dbReference>
<dbReference type="EMBL" id="OBEA01000002">
    <property type="protein sequence ID" value="SNY46830.1"/>
    <property type="molecule type" value="Genomic_DNA"/>
</dbReference>
<reference evidence="18 21" key="2">
    <citation type="journal article" date="2018" name="Int. J. Syst. Evol. Microbiol.">
        <title>Pseudooceanicola lipolyticus sp. nov., a marine alphaproteobacterium, reclassification of Oceanicola flagellatus as Pseudooceanicola flagellatus comb. nov. and emended description of the genus Pseudooceanicola.</title>
        <authorList>
            <person name="Huang M.-M."/>
            <person name="Guo L.-L."/>
            <person name="Wu Y.-H."/>
            <person name="Lai Q.-L."/>
            <person name="Shao Z.-Z."/>
            <person name="Wang C.-S."/>
            <person name="Wu M."/>
            <person name="Xu X.-W."/>
        </authorList>
    </citation>
    <scope>NUCLEOTIDE SEQUENCE [LARGE SCALE GENOMIC DNA]</scope>
    <source>
        <strain evidence="18 21">Ar-45</strain>
    </source>
</reference>